<dbReference type="EMBL" id="JADIMZ010000064">
    <property type="protein sequence ID" value="MBO8432522.1"/>
    <property type="molecule type" value="Genomic_DNA"/>
</dbReference>
<dbReference type="Proteomes" id="UP000823612">
    <property type="component" value="Unassembled WGS sequence"/>
</dbReference>
<accession>A0A9D9DSR8</accession>
<name>A0A9D9DSR8_9BACT</name>
<evidence type="ECO:0000313" key="2">
    <source>
        <dbReference type="Proteomes" id="UP000823612"/>
    </source>
</evidence>
<reference evidence="1" key="1">
    <citation type="submission" date="2020-10" db="EMBL/GenBank/DDBJ databases">
        <authorList>
            <person name="Gilroy R."/>
        </authorList>
    </citation>
    <scope>NUCLEOTIDE SEQUENCE</scope>
    <source>
        <strain evidence="1">2889</strain>
    </source>
</reference>
<comment type="caution">
    <text evidence="1">The sequence shown here is derived from an EMBL/GenBank/DDBJ whole genome shotgun (WGS) entry which is preliminary data.</text>
</comment>
<sequence length="172" mass="18788">METGETTALATTTSGSCLPAYRQRGELSTSTLLEIYAPRAVARSFRDVKTVSQALGLRKSGAVLSLGTLAKDNGAAKVETILKMQLVELNDLLGLKTSMTKAQVEAMASDILDLYPHLTIADVNIVLGRIRRGECGKLYDRLTMPQLMQIFSDYNDERCEEAARQSRAEAES</sequence>
<gene>
    <name evidence="1" type="ORF">IAB08_04445</name>
</gene>
<evidence type="ECO:0000313" key="1">
    <source>
        <dbReference type="EMBL" id="MBO8432522.1"/>
    </source>
</evidence>
<feature type="non-terminal residue" evidence="1">
    <location>
        <position position="172"/>
    </location>
</feature>
<organism evidence="1 2">
    <name type="scientific">Candidatus Pullibacteroides excrementavium</name>
    <dbReference type="NCBI Taxonomy" id="2840905"/>
    <lineage>
        <taxon>Bacteria</taxon>
        <taxon>Pseudomonadati</taxon>
        <taxon>Bacteroidota</taxon>
        <taxon>Bacteroidia</taxon>
        <taxon>Bacteroidales</taxon>
        <taxon>Candidatus Pullibacteroides</taxon>
    </lineage>
</organism>
<proteinExistence type="predicted"/>
<dbReference type="AlphaFoldDB" id="A0A9D9DSR8"/>
<protein>
    <submittedName>
        <fullName evidence="1">Uncharacterized protein</fullName>
    </submittedName>
</protein>
<reference evidence="1" key="2">
    <citation type="journal article" date="2021" name="PeerJ">
        <title>Extensive microbial diversity within the chicken gut microbiome revealed by metagenomics and culture.</title>
        <authorList>
            <person name="Gilroy R."/>
            <person name="Ravi A."/>
            <person name="Getino M."/>
            <person name="Pursley I."/>
            <person name="Horton D.L."/>
            <person name="Alikhan N.F."/>
            <person name="Baker D."/>
            <person name="Gharbi K."/>
            <person name="Hall N."/>
            <person name="Watson M."/>
            <person name="Adriaenssens E.M."/>
            <person name="Foster-Nyarko E."/>
            <person name="Jarju S."/>
            <person name="Secka A."/>
            <person name="Antonio M."/>
            <person name="Oren A."/>
            <person name="Chaudhuri R.R."/>
            <person name="La Ragione R."/>
            <person name="Hildebrand F."/>
            <person name="Pallen M.J."/>
        </authorList>
    </citation>
    <scope>NUCLEOTIDE SEQUENCE</scope>
    <source>
        <strain evidence="1">2889</strain>
    </source>
</reference>